<sequence length="308" mass="34379">MKIITIVVCLLFGEWIQAKWVSQMENKGLYQGDMVLDPDEKLKVKNGFASIIGGRWPDNTVPYEIDKSLGSAAIAGIQGAIEQYHKYTCLKFKPKTTERIYIKFQFGKGCSSPVGYKNDRINAISLGEGCESVGTVIHEIGHTIGLHHEQSRPDRDSYVEIITANIPAAVRYNFDKEPSSRVNSLNTEYDFRSVMHYDATAFGNGKITIKTKNSADQSLIGNRDGFSGNDIQQINLMYNCRVVKRCGDGSEEGKKCGCSKGYCWSKCSGDWWCYTNGAFQSSQNKNYVYCSKDSQCEQGWSCGGTCRL</sequence>
<dbReference type="SUPFAM" id="SSF55486">
    <property type="entry name" value="Metalloproteases ('zincins'), catalytic domain"/>
    <property type="match status" value="1"/>
</dbReference>
<evidence type="ECO:0000313" key="9">
    <source>
        <dbReference type="Proteomes" id="UP001652625"/>
    </source>
</evidence>
<keyword evidence="9" id="KW-1185">Reference proteome</keyword>
<keyword evidence="1 6" id="KW-0645">Protease</keyword>
<dbReference type="EC" id="3.4.24.-" evidence="7"/>
<name>A0ABM4D9F5_HYDVU</name>
<dbReference type="PRINTS" id="PR00480">
    <property type="entry name" value="ASTACIN"/>
</dbReference>
<keyword evidence="7" id="KW-0732">Signal</keyword>
<protein>
    <recommendedName>
        <fullName evidence="7">Metalloendopeptidase</fullName>
        <ecNumber evidence="7">3.4.24.-</ecNumber>
    </recommendedName>
</protein>
<dbReference type="Proteomes" id="UP001652625">
    <property type="component" value="Chromosome 13"/>
</dbReference>
<dbReference type="PROSITE" id="PS51864">
    <property type="entry name" value="ASTACIN"/>
    <property type="match status" value="1"/>
</dbReference>
<dbReference type="Gene3D" id="3.40.390.10">
    <property type="entry name" value="Collagenase (Catalytic Domain)"/>
    <property type="match status" value="1"/>
</dbReference>
<dbReference type="Pfam" id="PF01400">
    <property type="entry name" value="Astacin"/>
    <property type="match status" value="1"/>
</dbReference>
<evidence type="ECO:0000313" key="10">
    <source>
        <dbReference type="RefSeq" id="XP_065670967.1"/>
    </source>
</evidence>
<dbReference type="PANTHER" id="PTHR10127">
    <property type="entry name" value="DISCOIDIN, CUB, EGF, LAMININ , AND ZINC METALLOPROTEASE DOMAIN CONTAINING"/>
    <property type="match status" value="1"/>
</dbReference>
<dbReference type="GO" id="GO:0008233">
    <property type="term" value="F:peptidase activity"/>
    <property type="evidence" value="ECO:0007669"/>
    <property type="project" value="UniProtKB-KW"/>
</dbReference>
<evidence type="ECO:0000256" key="3">
    <source>
        <dbReference type="ARBA" id="ARBA00022801"/>
    </source>
</evidence>
<dbReference type="InterPro" id="IPR024079">
    <property type="entry name" value="MetalloPept_cat_dom_sf"/>
</dbReference>
<dbReference type="InterPro" id="IPR006026">
    <property type="entry name" value="Peptidase_Metallo"/>
</dbReference>
<evidence type="ECO:0000259" key="8">
    <source>
        <dbReference type="PROSITE" id="PS51864"/>
    </source>
</evidence>
<keyword evidence="3 6" id="KW-0378">Hydrolase</keyword>
<dbReference type="CDD" id="cd04280">
    <property type="entry name" value="ZnMc_astacin_like"/>
    <property type="match status" value="1"/>
</dbReference>
<evidence type="ECO:0000256" key="5">
    <source>
        <dbReference type="ARBA" id="ARBA00023049"/>
    </source>
</evidence>
<evidence type="ECO:0000256" key="6">
    <source>
        <dbReference type="PROSITE-ProRule" id="PRU01211"/>
    </source>
</evidence>
<gene>
    <name evidence="10" type="primary">LOC100211071</name>
</gene>
<dbReference type="GeneID" id="100211071"/>
<reference evidence="10" key="1">
    <citation type="submission" date="2025-08" db="UniProtKB">
        <authorList>
            <consortium name="RefSeq"/>
        </authorList>
    </citation>
    <scope>IDENTIFICATION</scope>
</reference>
<keyword evidence="5 6" id="KW-0482">Metalloprotease</keyword>
<dbReference type="RefSeq" id="XP_065670967.1">
    <property type="nucleotide sequence ID" value="XM_065814895.1"/>
</dbReference>
<feature type="chain" id="PRO_5044965942" description="Metalloendopeptidase" evidence="7">
    <location>
        <begin position="19"/>
        <end position="308"/>
    </location>
</feature>
<comment type="caution">
    <text evidence="6">Lacks conserved residue(s) required for the propagation of feature annotation.</text>
</comment>
<dbReference type="PANTHER" id="PTHR10127:SF780">
    <property type="entry name" value="METALLOENDOPEPTIDASE"/>
    <property type="match status" value="1"/>
</dbReference>
<dbReference type="InterPro" id="IPR001506">
    <property type="entry name" value="Peptidase_M12A"/>
</dbReference>
<evidence type="ECO:0000256" key="7">
    <source>
        <dbReference type="RuleBase" id="RU361183"/>
    </source>
</evidence>
<feature type="domain" description="Peptidase M12A" evidence="8">
    <location>
        <begin position="50"/>
        <end position="241"/>
    </location>
</feature>
<accession>A0ABM4D9F5</accession>
<feature type="signal peptide" evidence="7">
    <location>
        <begin position="1"/>
        <end position="18"/>
    </location>
</feature>
<organism evidence="9 10">
    <name type="scientific">Hydra vulgaris</name>
    <name type="common">Hydra</name>
    <name type="synonym">Hydra attenuata</name>
    <dbReference type="NCBI Taxonomy" id="6087"/>
    <lineage>
        <taxon>Eukaryota</taxon>
        <taxon>Metazoa</taxon>
        <taxon>Cnidaria</taxon>
        <taxon>Hydrozoa</taxon>
        <taxon>Hydroidolina</taxon>
        <taxon>Anthoathecata</taxon>
        <taxon>Aplanulata</taxon>
        <taxon>Hydridae</taxon>
        <taxon>Hydra</taxon>
    </lineage>
</organism>
<dbReference type="SMART" id="SM00235">
    <property type="entry name" value="ZnMc"/>
    <property type="match status" value="1"/>
</dbReference>
<feature type="binding site" evidence="6">
    <location>
        <position position="148"/>
    </location>
    <ligand>
        <name>Zn(2+)</name>
        <dbReference type="ChEBI" id="CHEBI:29105"/>
        <note>catalytic</note>
    </ligand>
</feature>
<keyword evidence="2 6" id="KW-0479">Metal-binding</keyword>
<keyword evidence="4 6" id="KW-0862">Zinc</keyword>
<evidence type="ECO:0000256" key="1">
    <source>
        <dbReference type="ARBA" id="ARBA00022670"/>
    </source>
</evidence>
<proteinExistence type="predicted"/>
<dbReference type="InterPro" id="IPR034035">
    <property type="entry name" value="Astacin-like_dom"/>
</dbReference>
<comment type="cofactor">
    <cofactor evidence="6 7">
        <name>Zn(2+)</name>
        <dbReference type="ChEBI" id="CHEBI:29105"/>
    </cofactor>
    <text evidence="6 7">Binds 1 zinc ion per subunit.</text>
</comment>
<evidence type="ECO:0000256" key="4">
    <source>
        <dbReference type="ARBA" id="ARBA00022833"/>
    </source>
</evidence>
<dbReference type="GO" id="GO:0006508">
    <property type="term" value="P:proteolysis"/>
    <property type="evidence" value="ECO:0007669"/>
    <property type="project" value="UniProtKB-KW"/>
</dbReference>
<feature type="binding site" evidence="6">
    <location>
        <position position="138"/>
    </location>
    <ligand>
        <name>Zn(2+)</name>
        <dbReference type="ChEBI" id="CHEBI:29105"/>
        <note>catalytic</note>
    </ligand>
</feature>
<feature type="binding site" evidence="6">
    <location>
        <position position="142"/>
    </location>
    <ligand>
        <name>Zn(2+)</name>
        <dbReference type="ChEBI" id="CHEBI:29105"/>
        <note>catalytic</note>
    </ligand>
</feature>
<evidence type="ECO:0000256" key="2">
    <source>
        <dbReference type="ARBA" id="ARBA00022723"/>
    </source>
</evidence>
<feature type="active site" evidence="6">
    <location>
        <position position="139"/>
    </location>
</feature>